<dbReference type="InterPro" id="IPR001750">
    <property type="entry name" value="ND/Mrp_TM"/>
</dbReference>
<dbReference type="OrthoDB" id="371891at2157"/>
<feature type="transmembrane region" description="Helical" evidence="9">
    <location>
        <begin position="32"/>
        <end position="55"/>
    </location>
</feature>
<dbReference type="EMBL" id="FOUJ01000001">
    <property type="protein sequence ID" value="SFM23080.1"/>
    <property type="molecule type" value="Genomic_DNA"/>
</dbReference>
<feature type="transmembrane region" description="Helical" evidence="9">
    <location>
        <begin position="277"/>
        <end position="297"/>
    </location>
</feature>
<keyword evidence="8 9" id="KW-0472">Membrane</keyword>
<dbReference type="PANTHER" id="PTHR43373:SF1">
    <property type="entry name" value="NA(+)_H(+) ANTIPORTER SUBUNIT A"/>
    <property type="match status" value="1"/>
</dbReference>
<evidence type="ECO:0000313" key="15">
    <source>
        <dbReference type="Proteomes" id="UP000198535"/>
    </source>
</evidence>
<keyword evidence="5 9" id="KW-0812">Transmembrane</keyword>
<dbReference type="GO" id="GO:0005886">
    <property type="term" value="C:plasma membrane"/>
    <property type="evidence" value="ECO:0007669"/>
    <property type="project" value="UniProtKB-SubCell"/>
</dbReference>
<protein>
    <submittedName>
        <fullName evidence="14">Multisubunit sodium/proton antiporter, MrpA subunit</fullName>
    </submittedName>
</protein>
<evidence type="ECO:0000259" key="13">
    <source>
        <dbReference type="Pfam" id="PF20501"/>
    </source>
</evidence>
<keyword evidence="15" id="KW-1185">Reference proteome</keyword>
<feature type="transmembrane region" description="Helical" evidence="9">
    <location>
        <begin position="585"/>
        <end position="605"/>
    </location>
</feature>
<evidence type="ECO:0000259" key="12">
    <source>
        <dbReference type="Pfam" id="PF13244"/>
    </source>
</evidence>
<dbReference type="PRINTS" id="PR01435">
    <property type="entry name" value="NPOXDRDTASE5"/>
</dbReference>
<feature type="transmembrane region" description="Helical" evidence="9">
    <location>
        <begin position="378"/>
        <end position="400"/>
    </location>
</feature>
<keyword evidence="7" id="KW-0406">Ion transport</keyword>
<sequence>MDSFTAITLAVFLPFILAGILPTVAKLLKDKIGWYASAVAFLSLLLVAQAAPEIIHGETIQRSIEWLPSVGIDFSFYIDGLSVMFGFIVSGIGVIIMSYSNGYMSKKEDLPRYYQQLLFFMGSMLGMVFSANTIQLFIFWELTSITSFMLIGYWRNRPMSVYGATKSLLITATGGLFMLAGFLVLHAITGTFDIPTIMHSESIKEMLHGHDLFLAALILIFIGAASKSAQGPFYIWLPNAMEAPTPVSAFLHSATMVKAGIYLVARIHPIFSGTEAWFILVSGVGIFTMLLAGFLAFRQTDIKGILAYSTISQLAYLMTMYGYTTHHEPGIGVAAATFHLLNHATFKACLFLVAGIVAHETATRDITKMGGLRKEMPITFIVATIGALSMAGIPPLNGFLSKEMFYEASVEMGHLVGGPWSILIPALAVLGGVFTFAYSIKLIDGIFLGKRPTKGLPDHIHDPSMIMLAPAIFLAGLIILFGLVPSIPVHYFVGPTVSGILLEEVHLHVKLWHGITPSLIMTIVTFALGLLTYTQYGKIADWQDRFNAKFPWISVNYYYDAAVENAKKVTSKFSNRMQPGPVKTYVVALLLLFIAMFAIPAAMLATTLVPQNLNFDVPLYESIIFLFMIASALGAALLPRYIPAIISLSGLGYLVALLFIYLQAPDLALTQVLVETLSTIIFLLAIVKIPQKFREHIPKTTLVRDLLISVTIASIVFILLINATQGIVPPFESLSHYFVEKSLSLAGGHNIVNVIIVDFRGYDTLGEISVLCLAAFGVYNLIHSRGDDQ</sequence>
<keyword evidence="4" id="KW-1003">Cell membrane</keyword>
<dbReference type="Gene3D" id="1.20.120.1200">
    <property type="entry name" value="NADH-ubiquinone/plastoquinone oxidoreductase chain 6, subunit NuoJ"/>
    <property type="match status" value="1"/>
</dbReference>
<dbReference type="InterPro" id="IPR046806">
    <property type="entry name" value="MrpA_C/MbhE"/>
</dbReference>
<feature type="transmembrane region" description="Helical" evidence="9">
    <location>
        <begin position="511"/>
        <end position="533"/>
    </location>
</feature>
<dbReference type="Pfam" id="PF00662">
    <property type="entry name" value="Proton_antipo_N"/>
    <property type="match status" value="1"/>
</dbReference>
<feature type="transmembrane region" description="Helical" evidence="9">
    <location>
        <begin position="113"/>
        <end position="131"/>
    </location>
</feature>
<dbReference type="NCBIfam" id="NF009289">
    <property type="entry name" value="PRK12649.1"/>
    <property type="match status" value="1"/>
</dbReference>
<feature type="transmembrane region" description="Helical" evidence="9">
    <location>
        <begin position="706"/>
        <end position="728"/>
    </location>
</feature>
<feature type="transmembrane region" description="Helical" evidence="9">
    <location>
        <begin position="420"/>
        <end position="443"/>
    </location>
</feature>
<feature type="transmembrane region" description="Helical" evidence="9">
    <location>
        <begin position="304"/>
        <end position="324"/>
    </location>
</feature>
<organism evidence="14 15">
    <name type="scientific">Methanolobus profundi</name>
    <dbReference type="NCBI Taxonomy" id="487685"/>
    <lineage>
        <taxon>Archaea</taxon>
        <taxon>Methanobacteriati</taxon>
        <taxon>Methanobacteriota</taxon>
        <taxon>Stenosarchaea group</taxon>
        <taxon>Methanomicrobia</taxon>
        <taxon>Methanosarcinales</taxon>
        <taxon>Methanosarcinaceae</taxon>
        <taxon>Methanolobus</taxon>
    </lineage>
</organism>
<feature type="transmembrane region" description="Helical" evidence="9">
    <location>
        <begin position="645"/>
        <end position="662"/>
    </location>
</feature>
<comment type="subcellular location">
    <subcellularLocation>
        <location evidence="1">Cell membrane</location>
        <topology evidence="1">Multi-pass membrane protein</topology>
    </subcellularLocation>
</comment>
<evidence type="ECO:0000256" key="5">
    <source>
        <dbReference type="ARBA" id="ARBA00022692"/>
    </source>
</evidence>
<proteinExistence type="predicted"/>
<feature type="domain" description="MrpA C-terminal/MbhD" evidence="12">
    <location>
        <begin position="626"/>
        <end position="691"/>
    </location>
</feature>
<feature type="transmembrane region" description="Helical" evidence="9">
    <location>
        <begin position="212"/>
        <end position="237"/>
    </location>
</feature>
<evidence type="ECO:0000313" key="14">
    <source>
        <dbReference type="EMBL" id="SFM23080.1"/>
    </source>
</evidence>
<dbReference type="Pfam" id="PF13244">
    <property type="entry name" value="MbhD"/>
    <property type="match status" value="1"/>
</dbReference>
<evidence type="ECO:0000259" key="11">
    <source>
        <dbReference type="Pfam" id="PF00662"/>
    </source>
</evidence>
<feature type="transmembrane region" description="Helical" evidence="9">
    <location>
        <begin position="764"/>
        <end position="782"/>
    </location>
</feature>
<reference evidence="15" key="1">
    <citation type="submission" date="2016-10" db="EMBL/GenBank/DDBJ databases">
        <authorList>
            <person name="Varghese N."/>
            <person name="Submissions S."/>
        </authorList>
    </citation>
    <scope>NUCLEOTIDE SEQUENCE [LARGE SCALE GENOMIC DNA]</scope>
    <source>
        <strain evidence="15">Mob M</strain>
    </source>
</reference>
<dbReference type="InterPro" id="IPR025383">
    <property type="entry name" value="MrpA_C/MbhD"/>
</dbReference>
<dbReference type="InterPro" id="IPR001516">
    <property type="entry name" value="Proton_antipo_N"/>
</dbReference>
<evidence type="ECO:0000256" key="6">
    <source>
        <dbReference type="ARBA" id="ARBA00022989"/>
    </source>
</evidence>
<evidence type="ECO:0000256" key="8">
    <source>
        <dbReference type="ARBA" id="ARBA00023136"/>
    </source>
</evidence>
<feature type="domain" description="MrpA C-terminal/MbhE" evidence="13">
    <location>
        <begin position="704"/>
        <end position="782"/>
    </location>
</feature>
<dbReference type="Pfam" id="PF00361">
    <property type="entry name" value="Proton_antipo_M"/>
    <property type="match status" value="1"/>
</dbReference>
<dbReference type="STRING" id="487685.SAMN04488696_0465"/>
<dbReference type="Proteomes" id="UP000198535">
    <property type="component" value="Unassembled WGS sequence"/>
</dbReference>
<feature type="transmembrane region" description="Helical" evidence="9">
    <location>
        <begin position="464"/>
        <end position="491"/>
    </location>
</feature>
<keyword evidence="6 9" id="KW-1133">Transmembrane helix</keyword>
<feature type="transmembrane region" description="Helical" evidence="9">
    <location>
        <begin position="75"/>
        <end position="101"/>
    </location>
</feature>
<dbReference type="Pfam" id="PF20501">
    <property type="entry name" value="MbhE"/>
    <property type="match status" value="1"/>
</dbReference>
<feature type="transmembrane region" description="Helical" evidence="9">
    <location>
        <begin position="6"/>
        <end position="25"/>
    </location>
</feature>
<keyword evidence="3" id="KW-0050">Antiport</keyword>
<dbReference type="InterPro" id="IPR042106">
    <property type="entry name" value="Nuo/plastoQ_OxRdtase_6_NuoJ"/>
</dbReference>
<dbReference type="GO" id="GO:0015297">
    <property type="term" value="F:antiporter activity"/>
    <property type="evidence" value="ECO:0007669"/>
    <property type="project" value="UniProtKB-KW"/>
</dbReference>
<feature type="transmembrane region" description="Helical" evidence="9">
    <location>
        <begin position="168"/>
        <end position="192"/>
    </location>
</feature>
<dbReference type="PRINTS" id="PR01434">
    <property type="entry name" value="NADHDHGNASE5"/>
</dbReference>
<dbReference type="InterPro" id="IPR050616">
    <property type="entry name" value="CPA3_Na-H_Antiporter_A"/>
</dbReference>
<evidence type="ECO:0000256" key="3">
    <source>
        <dbReference type="ARBA" id="ARBA00022449"/>
    </source>
</evidence>
<feature type="domain" description="NADH:quinone oxidoreductase/Mrp antiporter transmembrane" evidence="10">
    <location>
        <begin position="130"/>
        <end position="416"/>
    </location>
</feature>
<evidence type="ECO:0000256" key="2">
    <source>
        <dbReference type="ARBA" id="ARBA00022448"/>
    </source>
</evidence>
<evidence type="ECO:0000256" key="1">
    <source>
        <dbReference type="ARBA" id="ARBA00004651"/>
    </source>
</evidence>
<evidence type="ECO:0000256" key="9">
    <source>
        <dbReference type="SAM" id="Phobius"/>
    </source>
</evidence>
<dbReference type="PANTHER" id="PTHR43373">
    <property type="entry name" value="NA(+)/H(+) ANTIPORTER SUBUNIT"/>
    <property type="match status" value="1"/>
</dbReference>
<evidence type="ECO:0000256" key="7">
    <source>
        <dbReference type="ARBA" id="ARBA00023065"/>
    </source>
</evidence>
<dbReference type="RefSeq" id="WP_091932605.1">
    <property type="nucleotide sequence ID" value="NZ_FOUJ01000001.1"/>
</dbReference>
<evidence type="ECO:0000256" key="4">
    <source>
        <dbReference type="ARBA" id="ARBA00022475"/>
    </source>
</evidence>
<feature type="transmembrane region" description="Helical" evidence="9">
    <location>
        <begin position="617"/>
        <end position="638"/>
    </location>
</feature>
<gene>
    <name evidence="14" type="ORF">SAMN04488696_0465</name>
</gene>
<feature type="transmembrane region" description="Helical" evidence="9">
    <location>
        <begin position="330"/>
        <end position="357"/>
    </location>
</feature>
<dbReference type="AlphaFoldDB" id="A0A1I4P684"/>
<accession>A0A1I4P684</accession>
<dbReference type="GO" id="GO:0006811">
    <property type="term" value="P:monoatomic ion transport"/>
    <property type="evidence" value="ECO:0007669"/>
    <property type="project" value="UniProtKB-KW"/>
</dbReference>
<feature type="domain" description="NADH-Ubiquinone oxidoreductase (complex I) chain 5 N-terminal" evidence="11">
    <location>
        <begin position="67"/>
        <end position="114"/>
    </location>
</feature>
<keyword evidence="2" id="KW-0813">Transport</keyword>
<feature type="transmembrane region" description="Helical" evidence="9">
    <location>
        <begin position="668"/>
        <end position="686"/>
    </location>
</feature>
<name>A0A1I4P684_9EURY</name>
<evidence type="ECO:0000259" key="10">
    <source>
        <dbReference type="Pfam" id="PF00361"/>
    </source>
</evidence>